<dbReference type="Pfam" id="PF13499">
    <property type="entry name" value="EF-hand_7"/>
    <property type="match status" value="1"/>
</dbReference>
<dbReference type="PROSITE" id="PS50222">
    <property type="entry name" value="EF_HAND_2"/>
    <property type="match status" value="2"/>
</dbReference>
<sequence>MTQASEYKATFDLIDADGDGFIDVGELGSLMHALGHDADFSRVVEVMVTADKSRDGKISLDEFAAFMQRAAN</sequence>
<proteinExistence type="predicted"/>
<dbReference type="SUPFAM" id="SSF47473">
    <property type="entry name" value="EF-hand"/>
    <property type="match status" value="1"/>
</dbReference>
<organism evidence="2 3">
    <name type="scientific">Actinocorallia longicatena</name>
    <dbReference type="NCBI Taxonomy" id="111803"/>
    <lineage>
        <taxon>Bacteria</taxon>
        <taxon>Bacillati</taxon>
        <taxon>Actinomycetota</taxon>
        <taxon>Actinomycetes</taxon>
        <taxon>Streptosporangiales</taxon>
        <taxon>Thermomonosporaceae</taxon>
        <taxon>Actinocorallia</taxon>
    </lineage>
</organism>
<dbReference type="SMART" id="SM00054">
    <property type="entry name" value="EFh"/>
    <property type="match status" value="2"/>
</dbReference>
<protein>
    <recommendedName>
        <fullName evidence="1">EF-hand domain-containing protein</fullName>
    </recommendedName>
</protein>
<accession>A0ABP6Q0Z9</accession>
<dbReference type="Proteomes" id="UP001501237">
    <property type="component" value="Unassembled WGS sequence"/>
</dbReference>
<dbReference type="RefSeq" id="WP_344823011.1">
    <property type="nucleotide sequence ID" value="NZ_BAAAUV010000003.1"/>
</dbReference>
<evidence type="ECO:0000313" key="3">
    <source>
        <dbReference type="Proteomes" id="UP001501237"/>
    </source>
</evidence>
<dbReference type="InterPro" id="IPR018247">
    <property type="entry name" value="EF_Hand_1_Ca_BS"/>
</dbReference>
<name>A0ABP6Q0Z9_9ACTN</name>
<evidence type="ECO:0000313" key="2">
    <source>
        <dbReference type="EMBL" id="GAA3199517.1"/>
    </source>
</evidence>
<dbReference type="PROSITE" id="PS00018">
    <property type="entry name" value="EF_HAND_1"/>
    <property type="match status" value="2"/>
</dbReference>
<feature type="domain" description="EF-hand" evidence="1">
    <location>
        <begin position="2"/>
        <end position="37"/>
    </location>
</feature>
<comment type="caution">
    <text evidence="2">The sequence shown here is derived from an EMBL/GenBank/DDBJ whole genome shotgun (WGS) entry which is preliminary data.</text>
</comment>
<dbReference type="InterPro" id="IPR011992">
    <property type="entry name" value="EF-hand-dom_pair"/>
</dbReference>
<dbReference type="EMBL" id="BAAAUV010000003">
    <property type="protein sequence ID" value="GAA3199517.1"/>
    <property type="molecule type" value="Genomic_DNA"/>
</dbReference>
<evidence type="ECO:0000259" key="1">
    <source>
        <dbReference type="PROSITE" id="PS50222"/>
    </source>
</evidence>
<dbReference type="Gene3D" id="1.10.238.10">
    <property type="entry name" value="EF-hand"/>
    <property type="match status" value="1"/>
</dbReference>
<dbReference type="CDD" id="cd00051">
    <property type="entry name" value="EFh"/>
    <property type="match status" value="1"/>
</dbReference>
<keyword evidence="3" id="KW-1185">Reference proteome</keyword>
<reference evidence="3" key="1">
    <citation type="journal article" date="2019" name="Int. J. Syst. Evol. Microbiol.">
        <title>The Global Catalogue of Microorganisms (GCM) 10K type strain sequencing project: providing services to taxonomists for standard genome sequencing and annotation.</title>
        <authorList>
            <consortium name="The Broad Institute Genomics Platform"/>
            <consortium name="The Broad Institute Genome Sequencing Center for Infectious Disease"/>
            <person name="Wu L."/>
            <person name="Ma J."/>
        </authorList>
    </citation>
    <scope>NUCLEOTIDE SEQUENCE [LARGE SCALE GENOMIC DNA]</scope>
    <source>
        <strain evidence="3">JCM 9377</strain>
    </source>
</reference>
<gene>
    <name evidence="2" type="ORF">GCM10010468_11760</name>
</gene>
<feature type="domain" description="EF-hand" evidence="1">
    <location>
        <begin position="38"/>
        <end position="72"/>
    </location>
</feature>
<dbReference type="InterPro" id="IPR002048">
    <property type="entry name" value="EF_hand_dom"/>
</dbReference>